<evidence type="ECO:0000313" key="6">
    <source>
        <dbReference type="EMBL" id="CAD8091706.1"/>
    </source>
</evidence>
<proteinExistence type="inferred from homology"/>
<dbReference type="EMBL" id="CAJJDM010000092">
    <property type="protein sequence ID" value="CAD8091706.1"/>
    <property type="molecule type" value="Genomic_DNA"/>
</dbReference>
<dbReference type="Pfam" id="PF00246">
    <property type="entry name" value="Peptidase_M14"/>
    <property type="match status" value="1"/>
</dbReference>
<evidence type="ECO:0000259" key="5">
    <source>
        <dbReference type="PROSITE" id="PS52035"/>
    </source>
</evidence>
<dbReference type="PANTHER" id="PTHR12756">
    <property type="entry name" value="CYTOSOLIC CARBOXYPEPTIDASE"/>
    <property type="match status" value="1"/>
</dbReference>
<comment type="similarity">
    <text evidence="2 3">Belongs to the peptidase M14 family.</text>
</comment>
<keyword evidence="7" id="KW-1185">Reference proteome</keyword>
<feature type="active site" description="Proton donor/acceptor" evidence="3">
    <location>
        <position position="479"/>
    </location>
</feature>
<comment type="caution">
    <text evidence="6">The sequence shown here is derived from an EMBL/GenBank/DDBJ whole genome shotgun (WGS) entry which is preliminary data.</text>
</comment>
<dbReference type="InterPro" id="IPR000834">
    <property type="entry name" value="Peptidase_M14"/>
</dbReference>
<organism evidence="6 7">
    <name type="scientific">Paramecium primaurelia</name>
    <dbReference type="NCBI Taxonomy" id="5886"/>
    <lineage>
        <taxon>Eukaryota</taxon>
        <taxon>Sar</taxon>
        <taxon>Alveolata</taxon>
        <taxon>Ciliophora</taxon>
        <taxon>Intramacronucleata</taxon>
        <taxon>Oligohymenophorea</taxon>
        <taxon>Peniculida</taxon>
        <taxon>Parameciidae</taxon>
        <taxon>Paramecium</taxon>
    </lineage>
</organism>
<sequence>MKESQYQEYSVEDDSNIRQLPQPIDHIDKGYSLENDMVLGWVPAYNQEETINVQFYNELNDQVIEYYNKKDPNKIVYIGYRPNDAMQFHQQFSAQSNYVFKNTKNYKIKSNIQQQLFVGMNPNIDFQIKFNSQFESGNLDLAIQKSEFEYDLFMRVDTNTKGHTLWYYFEVTGLKNQEQIKFNICNFRKKRCLYERGMKPYVQRDSQDWQQEGENIKYQIYKCQFNDVQKQYYCLSFTLLNKKRDDKLRIAYCIPYTFSQLNNFLKSLNSKYIEQSYFCYSLSGVQVPKLTFSKGSILKKKVVVIQARIHPGESNSSWVMQGLLEYLNSSKAEKLLDQLIFVIVPMMNVDGVIFGNYRTGCAGRDLNRQFRDNSKKLYPTVYAMKEMISDLYQLYGDQLIAFIDIHGHSAKKNVFLYGPEFQLWNCNYYKSRLFAKILSLKTQIFRYYSCLFRINKCKMNTARAVFCEKYEFINCFTLEVSNSSYYYDQITENFTEQKWIQFGQIIGEAFNDFIIYFQEIDTLFSDFKDKKTNKQIKKKQNNQQNEEKQFNLQLVCQNSKYSKLFEEMKNDQPNLSFSEGESDSERESDDLDDEIVNNFVLTQNKQRKIKYSKNSLKLKDHKKKSIKSENNSTVTKNTVLLTKQSFLEDQPNNIYQQTQNSNIQRRTTQKSYKQDDKFQDKLFSSKYTMETRNIPHFRGQFLGGIQSNFQQNNNYDKNKSPIKLKILIQEAQMKGKSELNCEINEDNMADQIFQPYIKRPQQHQKNNTNLKFTGDPYSPTQELMFLNEINNKVLQNTHFSTDQNYNQNITTIYHRINKNQKQQHNYKFNNMQKFQTTQNPSINIRDTLQLSKQGALEGSFGISIKPKLFSSPQIDEVYDQTKQSKSAMNQYQNTSIDQKPQKLIVPSSYNQIKKNLNNMKRTQQYLNLNN</sequence>
<evidence type="ECO:0000256" key="3">
    <source>
        <dbReference type="PROSITE-ProRule" id="PRU01379"/>
    </source>
</evidence>
<dbReference type="GO" id="GO:0008270">
    <property type="term" value="F:zinc ion binding"/>
    <property type="evidence" value="ECO:0007669"/>
    <property type="project" value="InterPro"/>
</dbReference>
<dbReference type="Proteomes" id="UP000688137">
    <property type="component" value="Unassembled WGS sequence"/>
</dbReference>
<dbReference type="GO" id="GO:0006508">
    <property type="term" value="P:proteolysis"/>
    <property type="evidence" value="ECO:0007669"/>
    <property type="project" value="InterPro"/>
</dbReference>
<dbReference type="OMA" id="NDAMQFH"/>
<evidence type="ECO:0000256" key="2">
    <source>
        <dbReference type="ARBA" id="ARBA00005988"/>
    </source>
</evidence>
<dbReference type="AlphaFoldDB" id="A0A8S1NMU2"/>
<dbReference type="InterPro" id="IPR050821">
    <property type="entry name" value="Cytosolic_carboxypeptidase"/>
</dbReference>
<gene>
    <name evidence="6" type="ORF">PPRIM_AZ9-3.1.T0890020</name>
</gene>
<feature type="region of interest" description="Disordered" evidence="4">
    <location>
        <begin position="1"/>
        <end position="22"/>
    </location>
</feature>
<dbReference type="PROSITE" id="PS52035">
    <property type="entry name" value="PEPTIDASE_M14"/>
    <property type="match status" value="1"/>
</dbReference>
<evidence type="ECO:0000256" key="4">
    <source>
        <dbReference type="SAM" id="MobiDB-lite"/>
    </source>
</evidence>
<reference evidence="6" key="1">
    <citation type="submission" date="2021-01" db="EMBL/GenBank/DDBJ databases">
        <authorList>
            <consortium name="Genoscope - CEA"/>
            <person name="William W."/>
        </authorList>
    </citation>
    <scope>NUCLEOTIDE SEQUENCE</scope>
</reference>
<comment type="cofactor">
    <cofactor evidence="1">
        <name>Zn(2+)</name>
        <dbReference type="ChEBI" id="CHEBI:29105"/>
    </cofactor>
</comment>
<dbReference type="GO" id="GO:0004181">
    <property type="term" value="F:metallocarboxypeptidase activity"/>
    <property type="evidence" value="ECO:0007669"/>
    <property type="project" value="InterPro"/>
</dbReference>
<evidence type="ECO:0000256" key="1">
    <source>
        <dbReference type="ARBA" id="ARBA00001947"/>
    </source>
</evidence>
<protein>
    <recommendedName>
        <fullName evidence="5">Peptidase M14 domain-containing protein</fullName>
    </recommendedName>
</protein>
<dbReference type="Pfam" id="PF18027">
    <property type="entry name" value="Pepdidase_M14_N"/>
    <property type="match status" value="1"/>
</dbReference>
<dbReference type="PANTHER" id="PTHR12756:SF11">
    <property type="entry name" value="CYTOSOLIC CARBOXYPEPTIDASE 1"/>
    <property type="match status" value="1"/>
</dbReference>
<feature type="domain" description="Peptidase M14" evidence="5">
    <location>
        <begin position="254"/>
        <end position="509"/>
    </location>
</feature>
<dbReference type="InterPro" id="IPR040626">
    <property type="entry name" value="Pepdidase_M14_N"/>
</dbReference>
<evidence type="ECO:0000313" key="7">
    <source>
        <dbReference type="Proteomes" id="UP000688137"/>
    </source>
</evidence>
<name>A0A8S1NMU2_PARPR</name>
<accession>A0A8S1NMU2</accession>